<dbReference type="AlphaFoldDB" id="D6PLJ0"/>
<dbReference type="InterPro" id="IPR003782">
    <property type="entry name" value="SCO1/SenC"/>
</dbReference>
<evidence type="ECO:0000313" key="2">
    <source>
        <dbReference type="EMBL" id="ADD96591.1"/>
    </source>
</evidence>
<dbReference type="InterPro" id="IPR036249">
    <property type="entry name" value="Thioredoxin-like_sf"/>
</dbReference>
<reference evidence="2" key="1">
    <citation type="journal article" date="2010" name="ISME J.">
        <title>Metagenome of the Mediterranean deep chlorophyll maximum studied by direct and fosmid library 454 pyrosequencing.</title>
        <authorList>
            <person name="Ghai R."/>
            <person name="Martin-Cuadrado A.B."/>
            <person name="Molto A.G."/>
            <person name="Heredia I.G."/>
            <person name="Cabrera R."/>
            <person name="Martin J."/>
            <person name="Verdu M."/>
            <person name="Deschamps P."/>
            <person name="Moreira D."/>
            <person name="Lopez-Garcia P."/>
            <person name="Mira A."/>
            <person name="Rodriguez-Valera F."/>
        </authorList>
    </citation>
    <scope>NUCLEOTIDE SEQUENCE</scope>
</reference>
<dbReference type="SUPFAM" id="SSF52833">
    <property type="entry name" value="Thioredoxin-like"/>
    <property type="match status" value="1"/>
</dbReference>
<dbReference type="PANTHER" id="PTHR12151">
    <property type="entry name" value="ELECTRON TRANSPORT PROTIN SCO1/SENC FAMILY MEMBER"/>
    <property type="match status" value="1"/>
</dbReference>
<evidence type="ECO:0000256" key="1">
    <source>
        <dbReference type="ARBA" id="ARBA00010996"/>
    </source>
</evidence>
<dbReference type="CDD" id="cd02968">
    <property type="entry name" value="SCO"/>
    <property type="match status" value="1"/>
</dbReference>
<protein>
    <submittedName>
        <fullName evidence="2">Uncharacterized protein SCO1/SenC/PrrC involved in biogenesis of respiratory and photosynthetic systems</fullName>
    </submittedName>
</protein>
<name>D6PLJ0_9ZZZZ</name>
<accession>D6PLJ0</accession>
<dbReference type="Pfam" id="PF02630">
    <property type="entry name" value="SCO1-SenC"/>
    <property type="match status" value="1"/>
</dbReference>
<dbReference type="PANTHER" id="PTHR12151:SF25">
    <property type="entry name" value="LINALOOL DEHYDRATASE_ISOMERASE DOMAIN-CONTAINING PROTEIN"/>
    <property type="match status" value="1"/>
</dbReference>
<comment type="similarity">
    <text evidence="1">Belongs to the SCO1/2 family.</text>
</comment>
<proteinExistence type="inferred from homology"/>
<organism evidence="2">
    <name type="scientific">uncultured organism MedDCM-OCT-S11-C383</name>
    <dbReference type="NCBI Taxonomy" id="743662"/>
    <lineage>
        <taxon>unclassified sequences</taxon>
        <taxon>environmental samples</taxon>
    </lineage>
</organism>
<dbReference type="EMBL" id="GU943149">
    <property type="protein sequence ID" value="ADD96591.1"/>
    <property type="molecule type" value="Genomic_DNA"/>
</dbReference>
<dbReference type="PROSITE" id="PS51257">
    <property type="entry name" value="PROKAR_LIPOPROTEIN"/>
    <property type="match status" value="1"/>
</dbReference>
<dbReference type="Gene3D" id="3.40.30.10">
    <property type="entry name" value="Glutaredoxin"/>
    <property type="match status" value="1"/>
</dbReference>
<sequence>MLSRITPVLMCMILLFAGCLSPESVDRWTPHGEPLDNVRVQDFTLTSSDGTSWTYSDEAANTTLAIAFLFTNCLDICPIVTHNMKWVKSQLSEDELNKTTFMTITVDPWRDNVTVLHDWKTGTNSEWAHLTSSSNESDSPSMNALQNVWINFGVGLTIEEYENNSSARHHPDDYTVNHETGTILVDRFGYQRVWWGDNDWVLDLFLEDLRYLNTL</sequence>